<evidence type="ECO:0000313" key="6">
    <source>
        <dbReference type="EMBL" id="HIS35883.1"/>
    </source>
</evidence>
<gene>
    <name evidence="3 6" type="primary">gcvH</name>
    <name evidence="6" type="ORF">IAC10_04555</name>
</gene>
<comment type="caution">
    <text evidence="6">The sequence shown here is derived from an EMBL/GenBank/DDBJ whole genome shotgun (WGS) entry which is preliminary data.</text>
</comment>
<name>A0A9D1JMG6_9BACT</name>
<dbReference type="PROSITE" id="PS50968">
    <property type="entry name" value="BIOTINYL_LIPOYL"/>
    <property type="match status" value="1"/>
</dbReference>
<organism evidence="6 7">
    <name type="scientific">Candidatus Scatousia excrementigallinarum</name>
    <dbReference type="NCBI Taxonomy" id="2840935"/>
    <lineage>
        <taxon>Bacteria</taxon>
        <taxon>Candidatus Scatousia</taxon>
    </lineage>
</organism>
<dbReference type="InterPro" id="IPR002930">
    <property type="entry name" value="GCV_H"/>
</dbReference>
<dbReference type="GO" id="GO:0005960">
    <property type="term" value="C:glycine cleavage complex"/>
    <property type="evidence" value="ECO:0007669"/>
    <property type="project" value="InterPro"/>
</dbReference>
<dbReference type="GO" id="GO:0009249">
    <property type="term" value="P:protein lipoylation"/>
    <property type="evidence" value="ECO:0007669"/>
    <property type="project" value="TreeGrafter"/>
</dbReference>
<protein>
    <recommendedName>
        <fullName evidence="3">Glycine cleavage system H protein</fullName>
    </recommendedName>
</protein>
<dbReference type="InterPro" id="IPR003016">
    <property type="entry name" value="2-oxoA_DH_lipoyl-BS"/>
</dbReference>
<comment type="cofactor">
    <cofactor evidence="3">
        <name>(R)-lipoate</name>
        <dbReference type="ChEBI" id="CHEBI:83088"/>
    </cofactor>
    <text evidence="3">Binds 1 lipoyl cofactor covalently.</text>
</comment>
<reference evidence="6" key="2">
    <citation type="journal article" date="2021" name="PeerJ">
        <title>Extensive microbial diversity within the chicken gut microbiome revealed by metagenomics and culture.</title>
        <authorList>
            <person name="Gilroy R."/>
            <person name="Ravi A."/>
            <person name="Getino M."/>
            <person name="Pursley I."/>
            <person name="Horton D.L."/>
            <person name="Alikhan N.F."/>
            <person name="Baker D."/>
            <person name="Gharbi K."/>
            <person name="Hall N."/>
            <person name="Watson M."/>
            <person name="Adriaenssens E.M."/>
            <person name="Foster-Nyarko E."/>
            <person name="Jarju S."/>
            <person name="Secka A."/>
            <person name="Antonio M."/>
            <person name="Oren A."/>
            <person name="Chaudhuri R.R."/>
            <person name="La Ragione R."/>
            <person name="Hildebrand F."/>
            <person name="Pallen M.J."/>
        </authorList>
    </citation>
    <scope>NUCLEOTIDE SEQUENCE</scope>
    <source>
        <strain evidence="6">6276</strain>
    </source>
</reference>
<proteinExistence type="inferred from homology"/>
<evidence type="ECO:0000256" key="2">
    <source>
        <dbReference type="ARBA" id="ARBA00022823"/>
    </source>
</evidence>
<dbReference type="PROSITE" id="PS00189">
    <property type="entry name" value="LIPOYL"/>
    <property type="match status" value="1"/>
</dbReference>
<comment type="subunit">
    <text evidence="3">The glycine cleavage system is composed of four proteins: P, T, L and H.</text>
</comment>
<dbReference type="CDD" id="cd06848">
    <property type="entry name" value="GCS_H"/>
    <property type="match status" value="1"/>
</dbReference>
<dbReference type="GO" id="GO:0019464">
    <property type="term" value="P:glycine decarboxylation via glycine cleavage system"/>
    <property type="evidence" value="ECO:0007669"/>
    <property type="project" value="UniProtKB-UniRule"/>
</dbReference>
<dbReference type="InterPro" id="IPR000089">
    <property type="entry name" value="Biotin_lipoyl"/>
</dbReference>
<feature type="modified residue" description="N6-lipoyllysine" evidence="3 4">
    <location>
        <position position="64"/>
    </location>
</feature>
<dbReference type="InterPro" id="IPR011053">
    <property type="entry name" value="Single_hybrid_motif"/>
</dbReference>
<dbReference type="SUPFAM" id="SSF51230">
    <property type="entry name" value="Single hybrid motif"/>
    <property type="match status" value="1"/>
</dbReference>
<sequence>MSITEKILCSKSHEYILKNDDNTYTVGLTDYAVEQLGDIVFLELPENGSEFKKGETFATVESVKAASEIYMPVSGKVVEINETLADAPETLNEDSYEKGWLVKIEATGDESEQNDLLEYEDYKEELE</sequence>
<dbReference type="PANTHER" id="PTHR11715:SF3">
    <property type="entry name" value="GLYCINE CLEAVAGE SYSTEM H PROTEIN-RELATED"/>
    <property type="match status" value="1"/>
</dbReference>
<dbReference type="PANTHER" id="PTHR11715">
    <property type="entry name" value="GLYCINE CLEAVAGE SYSTEM H PROTEIN"/>
    <property type="match status" value="1"/>
</dbReference>
<evidence type="ECO:0000259" key="5">
    <source>
        <dbReference type="PROSITE" id="PS50968"/>
    </source>
</evidence>
<dbReference type="Proteomes" id="UP000823928">
    <property type="component" value="Unassembled WGS sequence"/>
</dbReference>
<feature type="domain" description="Lipoyl-binding" evidence="5">
    <location>
        <begin position="23"/>
        <end position="105"/>
    </location>
</feature>
<dbReference type="NCBIfam" id="TIGR00527">
    <property type="entry name" value="gcvH"/>
    <property type="match status" value="1"/>
</dbReference>
<comment type="similarity">
    <text evidence="1 3">Belongs to the GcvH family.</text>
</comment>
<dbReference type="Pfam" id="PF01597">
    <property type="entry name" value="GCV_H"/>
    <property type="match status" value="1"/>
</dbReference>
<dbReference type="Gene3D" id="2.40.50.100">
    <property type="match status" value="1"/>
</dbReference>
<evidence type="ECO:0000313" key="7">
    <source>
        <dbReference type="Proteomes" id="UP000823928"/>
    </source>
</evidence>
<keyword evidence="2 3" id="KW-0450">Lipoyl</keyword>
<evidence type="ECO:0000256" key="4">
    <source>
        <dbReference type="PIRSR" id="PIRSR617453-50"/>
    </source>
</evidence>
<evidence type="ECO:0000256" key="1">
    <source>
        <dbReference type="ARBA" id="ARBA00009249"/>
    </source>
</evidence>
<dbReference type="HAMAP" id="MF_00272">
    <property type="entry name" value="GcvH"/>
    <property type="match status" value="1"/>
</dbReference>
<comment type="function">
    <text evidence="3">The glycine cleavage system catalyzes the degradation of glycine. The H protein shuttles the methylamine group of glycine from the P protein to the T protein.</text>
</comment>
<dbReference type="GO" id="GO:0005829">
    <property type="term" value="C:cytosol"/>
    <property type="evidence" value="ECO:0007669"/>
    <property type="project" value="TreeGrafter"/>
</dbReference>
<dbReference type="InterPro" id="IPR017453">
    <property type="entry name" value="GCV_H_sub"/>
</dbReference>
<dbReference type="EMBL" id="DVIU01000093">
    <property type="protein sequence ID" value="HIS35883.1"/>
    <property type="molecule type" value="Genomic_DNA"/>
</dbReference>
<evidence type="ECO:0000256" key="3">
    <source>
        <dbReference type="HAMAP-Rule" id="MF_00272"/>
    </source>
</evidence>
<reference evidence="6" key="1">
    <citation type="submission" date="2020-10" db="EMBL/GenBank/DDBJ databases">
        <authorList>
            <person name="Gilroy R."/>
        </authorList>
    </citation>
    <scope>NUCLEOTIDE SEQUENCE</scope>
    <source>
        <strain evidence="6">6276</strain>
    </source>
</reference>
<dbReference type="AlphaFoldDB" id="A0A9D1JMG6"/>
<accession>A0A9D1JMG6</accession>
<dbReference type="NCBIfam" id="NF002270">
    <property type="entry name" value="PRK01202.1"/>
    <property type="match status" value="1"/>
</dbReference>
<dbReference type="InterPro" id="IPR033753">
    <property type="entry name" value="GCV_H/Fam206"/>
</dbReference>